<evidence type="ECO:0000313" key="1">
    <source>
        <dbReference type="EMBL" id="EGR32865.1"/>
    </source>
</evidence>
<sequence length="486" mass="56623">MEKQYKNALNVRVDVQNVKYKKQMYIDDADFYKQCLSCYKYQKGCIKCSTNAQCQVCHKNYIKINEKCVRCNEQIFNCLSCVRRKDLVDNTFCLQCQESYYLDINMTQCIKCPENVKKCKSPTQIIRCEANFFLRDNQCLLLSNHFPNCQFTNGKTCIKCLNRHFLNPLNGECIKSNDPDCNSFDVINGKLSCKNCPSSTFYLDLDKNTNLYKCIACYEPETLNLQPEELTDEVIQSWSLCEECEKSSNSIGLKCNRCTDNVFLTNNERQPCFYKREDDGIIGEYIAECDIYQFFNNEIRCVQCQDQYKLNDESKCILCPKGCYKCNEDLLKCQQCYSTEQEQYYMDASKNACVQYQNECEEYNIIESKCLKCKNNIISKSNLGAECETFYSLFQSKVNEDIEDDDENSMQNNEMQIVYKQAITKLDSQSIRNFYRLIDGVCVPCADRQTGNFQCLKNQFASILVDDSFGVFFILNFQLLMTLAFV</sequence>
<dbReference type="Proteomes" id="UP000008983">
    <property type="component" value="Unassembled WGS sequence"/>
</dbReference>
<dbReference type="InParanoid" id="G0QPI6"/>
<dbReference type="PANTHER" id="PTHR45756:SF1">
    <property type="entry name" value="PROTEIN KINASE DOMAIN CONTAINING PROTEIN"/>
    <property type="match status" value="1"/>
</dbReference>
<organism evidence="1 2">
    <name type="scientific">Ichthyophthirius multifiliis</name>
    <name type="common">White spot disease agent</name>
    <name type="synonym">Ich</name>
    <dbReference type="NCBI Taxonomy" id="5932"/>
    <lineage>
        <taxon>Eukaryota</taxon>
        <taxon>Sar</taxon>
        <taxon>Alveolata</taxon>
        <taxon>Ciliophora</taxon>
        <taxon>Intramacronucleata</taxon>
        <taxon>Oligohymenophorea</taxon>
        <taxon>Hymenostomatida</taxon>
        <taxon>Ophryoglenina</taxon>
        <taxon>Ichthyophthirius</taxon>
    </lineage>
</organism>
<reference evidence="1 2" key="1">
    <citation type="submission" date="2011-07" db="EMBL/GenBank/DDBJ databases">
        <authorList>
            <person name="Coyne R."/>
            <person name="Brami D."/>
            <person name="Johnson J."/>
            <person name="Hostetler J."/>
            <person name="Hannick L."/>
            <person name="Clark T."/>
            <person name="Cassidy-Hanley D."/>
            <person name="Inman J."/>
        </authorList>
    </citation>
    <scope>NUCLEOTIDE SEQUENCE [LARGE SCALE GENOMIC DNA]</scope>
    <source>
        <strain evidence="1 2">G5</strain>
    </source>
</reference>
<dbReference type="OMA" id="CEINGCT"/>
<proteinExistence type="predicted"/>
<evidence type="ECO:0000313" key="2">
    <source>
        <dbReference type="Proteomes" id="UP000008983"/>
    </source>
</evidence>
<name>G0QPI6_ICHMU</name>
<protein>
    <submittedName>
        <fullName evidence="1">Uncharacterized protein</fullName>
    </submittedName>
</protein>
<keyword evidence="2" id="KW-1185">Reference proteome</keyword>
<gene>
    <name evidence="1" type="ORF">IMG5_068420</name>
</gene>
<accession>G0QPI6</accession>
<dbReference type="RefSeq" id="XP_004036851.1">
    <property type="nucleotide sequence ID" value="XM_004036803.1"/>
</dbReference>
<dbReference type="PANTHER" id="PTHR45756">
    <property type="entry name" value="PALMITOYLTRANSFERASE"/>
    <property type="match status" value="1"/>
</dbReference>
<dbReference type="InterPro" id="IPR053215">
    <property type="entry name" value="TKL_Ser/Thr_kinase"/>
</dbReference>
<dbReference type="AlphaFoldDB" id="G0QPI6"/>
<dbReference type="SUPFAM" id="SSF57184">
    <property type="entry name" value="Growth factor receptor domain"/>
    <property type="match status" value="2"/>
</dbReference>
<dbReference type="GeneID" id="14909042"/>
<dbReference type="InterPro" id="IPR009030">
    <property type="entry name" value="Growth_fac_rcpt_cys_sf"/>
</dbReference>
<dbReference type="EMBL" id="GL983561">
    <property type="protein sequence ID" value="EGR32865.1"/>
    <property type="molecule type" value="Genomic_DNA"/>
</dbReference>
<dbReference type="STRING" id="857967.G0QPI6"/>
<dbReference type="Gene3D" id="2.10.220.10">
    <property type="entry name" value="Hormone Receptor, Insulin-like Growth Factor Receptor 1, Chain A, domain 2"/>
    <property type="match status" value="1"/>
</dbReference>